<gene>
    <name evidence="2" type="ORF">Fcan01_28118</name>
</gene>
<keyword evidence="3" id="KW-1185">Reference proteome</keyword>
<evidence type="ECO:0000256" key="1">
    <source>
        <dbReference type="SAM" id="Phobius"/>
    </source>
</evidence>
<protein>
    <submittedName>
        <fullName evidence="2">Neurexin-1a</fullName>
    </submittedName>
</protein>
<accession>A0A226CUR1</accession>
<evidence type="ECO:0000313" key="2">
    <source>
        <dbReference type="EMBL" id="OXA37142.1"/>
    </source>
</evidence>
<dbReference type="Proteomes" id="UP000198287">
    <property type="component" value="Unassembled WGS sequence"/>
</dbReference>
<name>A0A226CUR1_FOLCA</name>
<keyword evidence="1" id="KW-1133">Transmembrane helix</keyword>
<feature type="transmembrane region" description="Helical" evidence="1">
    <location>
        <begin position="81"/>
        <end position="103"/>
    </location>
</feature>
<dbReference type="EMBL" id="LNIX01000064">
    <property type="protein sequence ID" value="OXA37142.1"/>
    <property type="molecule type" value="Genomic_DNA"/>
</dbReference>
<organism evidence="2 3">
    <name type="scientific">Folsomia candida</name>
    <name type="common">Springtail</name>
    <dbReference type="NCBI Taxonomy" id="158441"/>
    <lineage>
        <taxon>Eukaryota</taxon>
        <taxon>Metazoa</taxon>
        <taxon>Ecdysozoa</taxon>
        <taxon>Arthropoda</taxon>
        <taxon>Hexapoda</taxon>
        <taxon>Collembola</taxon>
        <taxon>Entomobryomorpha</taxon>
        <taxon>Isotomoidea</taxon>
        <taxon>Isotomidae</taxon>
        <taxon>Proisotominae</taxon>
        <taxon>Folsomia</taxon>
    </lineage>
</organism>
<keyword evidence="1" id="KW-0472">Membrane</keyword>
<keyword evidence="1" id="KW-0812">Transmembrane</keyword>
<feature type="transmembrane region" description="Helical" evidence="1">
    <location>
        <begin position="44"/>
        <end position="61"/>
    </location>
</feature>
<dbReference type="AlphaFoldDB" id="A0A226CUR1"/>
<comment type="caution">
    <text evidence="2">The sequence shown here is derived from an EMBL/GenBank/DDBJ whole genome shotgun (WGS) entry which is preliminary data.</text>
</comment>
<evidence type="ECO:0000313" key="3">
    <source>
        <dbReference type="Proteomes" id="UP000198287"/>
    </source>
</evidence>
<reference evidence="2 3" key="1">
    <citation type="submission" date="2015-12" db="EMBL/GenBank/DDBJ databases">
        <title>The genome of Folsomia candida.</title>
        <authorList>
            <person name="Faddeeva A."/>
            <person name="Derks M.F."/>
            <person name="Anvar Y."/>
            <person name="Smit S."/>
            <person name="Van Straalen N."/>
            <person name="Roelofs D."/>
        </authorList>
    </citation>
    <scope>NUCLEOTIDE SEQUENCE [LARGE SCALE GENOMIC DNA]</scope>
    <source>
        <strain evidence="2 3">VU population</strain>
        <tissue evidence="2">Whole body</tissue>
    </source>
</reference>
<sequence>MEEVTLTVTTGRKNSISILRKLSHPALIKEEINKKVESTSKKKIITGVTTIIFILVVVVIRPVQIFTTSSIVEGDMLWRGFILYLEINGLICLVLMVALYLLLSWKEDGDQRTWNLKDSFDIAFGQTKTLDNKLTQISKNMSSSNELDVYMAAVRLY</sequence>
<proteinExistence type="predicted"/>